<evidence type="ECO:0000313" key="3">
    <source>
        <dbReference type="EMBL" id="OJH39019.1"/>
    </source>
</evidence>
<feature type="domain" description="Pyrroline-5-carboxylate reductase catalytic N-terminal" evidence="2">
    <location>
        <begin position="4"/>
        <end position="78"/>
    </location>
</feature>
<evidence type="ECO:0000259" key="2">
    <source>
        <dbReference type="Pfam" id="PF03807"/>
    </source>
</evidence>
<keyword evidence="4" id="KW-1185">Reference proteome</keyword>
<dbReference type="Pfam" id="PF03807">
    <property type="entry name" value="F420_oxidored"/>
    <property type="match status" value="1"/>
</dbReference>
<protein>
    <recommendedName>
        <fullName evidence="2">Pyrroline-5-carboxylate reductase catalytic N-terminal domain-containing protein</fullName>
    </recommendedName>
</protein>
<name>A0A1L9B9U6_9BACT</name>
<keyword evidence="1" id="KW-0560">Oxidoreductase</keyword>
<dbReference type="Proteomes" id="UP000182229">
    <property type="component" value="Unassembled WGS sequence"/>
</dbReference>
<accession>A0A1L9B9U6</accession>
<evidence type="ECO:0000256" key="1">
    <source>
        <dbReference type="ARBA" id="ARBA00023002"/>
    </source>
</evidence>
<dbReference type="InterPro" id="IPR051267">
    <property type="entry name" value="STEAP_metalloreductase"/>
</dbReference>
<dbReference type="STRING" id="83449.BON30_20235"/>
<dbReference type="RefSeq" id="WP_071900458.1">
    <property type="nucleotide sequence ID" value="NZ_MPIN01000005.1"/>
</dbReference>
<reference evidence="4" key="1">
    <citation type="submission" date="2016-11" db="EMBL/GenBank/DDBJ databases">
        <authorList>
            <person name="Shukria A."/>
            <person name="Stevens D.C."/>
        </authorList>
    </citation>
    <scope>NUCLEOTIDE SEQUENCE [LARGE SCALE GENOMIC DNA]</scope>
    <source>
        <strain evidence="4">Cbfe23</strain>
    </source>
</reference>
<reference evidence="3 4" key="2">
    <citation type="submission" date="2016-12" db="EMBL/GenBank/DDBJ databases">
        <title>Draft Genome Sequence of Cystobacter ferrugineus Strain Cbfe23.</title>
        <authorList>
            <person name="Akbar S."/>
            <person name="Dowd S.E."/>
            <person name="Stevens D.C."/>
        </authorList>
    </citation>
    <scope>NUCLEOTIDE SEQUENCE [LARGE SCALE GENOMIC DNA]</scope>
    <source>
        <strain evidence="3 4">Cbfe23</strain>
    </source>
</reference>
<dbReference type="InterPro" id="IPR028939">
    <property type="entry name" value="P5C_Rdtase_cat_N"/>
</dbReference>
<comment type="caution">
    <text evidence="3">The sequence shown here is derived from an EMBL/GenBank/DDBJ whole genome shotgun (WGS) entry which is preliminary data.</text>
</comment>
<dbReference type="OrthoDB" id="5524287at2"/>
<dbReference type="PANTHER" id="PTHR14239">
    <property type="entry name" value="DUDULIN-RELATED"/>
    <property type="match status" value="1"/>
</dbReference>
<dbReference type="Gene3D" id="3.40.50.720">
    <property type="entry name" value="NAD(P)-binding Rossmann-like Domain"/>
    <property type="match status" value="1"/>
</dbReference>
<dbReference type="PANTHER" id="PTHR14239:SF10">
    <property type="entry name" value="REDUCTASE"/>
    <property type="match status" value="1"/>
</dbReference>
<dbReference type="SUPFAM" id="SSF51735">
    <property type="entry name" value="NAD(P)-binding Rossmann-fold domains"/>
    <property type="match status" value="1"/>
</dbReference>
<dbReference type="InterPro" id="IPR036291">
    <property type="entry name" value="NAD(P)-bd_dom_sf"/>
</dbReference>
<evidence type="ECO:0000313" key="4">
    <source>
        <dbReference type="Proteomes" id="UP000182229"/>
    </source>
</evidence>
<sequence length="193" mass="20642">MATKIGIIGKGNVGSALQRGLTRAGHEVRAVGKEPGAARQTAAWAEVIFLAVPFGSLDDTLRELGEAVQGKVLVDTTNALTPDMRLALGFTTSGAEELQKKAPRSKVVKAFNTVFAQLMDKGQVKGERLSLLIAGDDAAARERVLGFGRELGFDPIDAGPLQNARWLETLGYLNIQLGYVQKLGPDIGFRVVR</sequence>
<dbReference type="GO" id="GO:0016491">
    <property type="term" value="F:oxidoreductase activity"/>
    <property type="evidence" value="ECO:0007669"/>
    <property type="project" value="UniProtKB-KW"/>
</dbReference>
<dbReference type="AlphaFoldDB" id="A0A1L9B9U6"/>
<dbReference type="EMBL" id="MPIN01000005">
    <property type="protein sequence ID" value="OJH39019.1"/>
    <property type="molecule type" value="Genomic_DNA"/>
</dbReference>
<gene>
    <name evidence="3" type="ORF">BON30_20235</name>
</gene>
<organism evidence="3 4">
    <name type="scientific">Cystobacter ferrugineus</name>
    <dbReference type="NCBI Taxonomy" id="83449"/>
    <lineage>
        <taxon>Bacteria</taxon>
        <taxon>Pseudomonadati</taxon>
        <taxon>Myxococcota</taxon>
        <taxon>Myxococcia</taxon>
        <taxon>Myxococcales</taxon>
        <taxon>Cystobacterineae</taxon>
        <taxon>Archangiaceae</taxon>
        <taxon>Cystobacter</taxon>
    </lineage>
</organism>
<proteinExistence type="predicted"/>